<comment type="caution">
    <text evidence="1">The sequence shown here is derived from an EMBL/GenBank/DDBJ whole genome shotgun (WGS) entry which is preliminary data.</text>
</comment>
<proteinExistence type="predicted"/>
<evidence type="ECO:0000313" key="1">
    <source>
        <dbReference type="EMBL" id="KKN11657.1"/>
    </source>
</evidence>
<accession>A0A0F9NI48</accession>
<name>A0A0F9NI48_9ZZZZ</name>
<protein>
    <submittedName>
        <fullName evidence="1">Uncharacterized protein</fullName>
    </submittedName>
</protein>
<dbReference type="EMBL" id="LAZR01004112">
    <property type="protein sequence ID" value="KKN11657.1"/>
    <property type="molecule type" value="Genomic_DNA"/>
</dbReference>
<reference evidence="1" key="1">
    <citation type="journal article" date="2015" name="Nature">
        <title>Complex archaea that bridge the gap between prokaryotes and eukaryotes.</title>
        <authorList>
            <person name="Spang A."/>
            <person name="Saw J.H."/>
            <person name="Jorgensen S.L."/>
            <person name="Zaremba-Niedzwiedzka K."/>
            <person name="Martijn J."/>
            <person name="Lind A.E."/>
            <person name="van Eijk R."/>
            <person name="Schleper C."/>
            <person name="Guy L."/>
            <person name="Ettema T.J."/>
        </authorList>
    </citation>
    <scope>NUCLEOTIDE SEQUENCE</scope>
</reference>
<gene>
    <name evidence="1" type="ORF">LCGC14_1024310</name>
</gene>
<sequence>MFCGACPKCITGTLREYEGLEEGKILKCLNCGWQVVSSDFKDEKGGTLDYNIPGAGHSYAQVPWF</sequence>
<organism evidence="1">
    <name type="scientific">marine sediment metagenome</name>
    <dbReference type="NCBI Taxonomy" id="412755"/>
    <lineage>
        <taxon>unclassified sequences</taxon>
        <taxon>metagenomes</taxon>
        <taxon>ecological metagenomes</taxon>
    </lineage>
</organism>
<dbReference type="AlphaFoldDB" id="A0A0F9NI48"/>